<gene>
    <name evidence="8" type="ORF">NPX13_g7646</name>
</gene>
<evidence type="ECO:0000256" key="4">
    <source>
        <dbReference type="ARBA" id="ARBA00023136"/>
    </source>
</evidence>
<name>A0A9W8NA53_9PEZI</name>
<feature type="domain" description="Rhodopsin" evidence="7">
    <location>
        <begin position="39"/>
        <end position="239"/>
    </location>
</feature>
<feature type="transmembrane region" description="Helical" evidence="6">
    <location>
        <begin position="94"/>
        <end position="114"/>
    </location>
</feature>
<dbReference type="EMBL" id="JANPWZ010001540">
    <property type="protein sequence ID" value="KAJ3565028.1"/>
    <property type="molecule type" value="Genomic_DNA"/>
</dbReference>
<protein>
    <recommendedName>
        <fullName evidence="7">Rhodopsin domain-containing protein</fullName>
    </recommendedName>
</protein>
<feature type="transmembrane region" description="Helical" evidence="6">
    <location>
        <begin position="15"/>
        <end position="35"/>
    </location>
</feature>
<evidence type="ECO:0000256" key="3">
    <source>
        <dbReference type="ARBA" id="ARBA00022989"/>
    </source>
</evidence>
<evidence type="ECO:0000313" key="9">
    <source>
        <dbReference type="Proteomes" id="UP001148614"/>
    </source>
</evidence>
<feature type="transmembrane region" description="Helical" evidence="6">
    <location>
        <begin position="210"/>
        <end position="232"/>
    </location>
</feature>
<organism evidence="8 9">
    <name type="scientific">Xylaria arbuscula</name>
    <dbReference type="NCBI Taxonomy" id="114810"/>
    <lineage>
        <taxon>Eukaryota</taxon>
        <taxon>Fungi</taxon>
        <taxon>Dikarya</taxon>
        <taxon>Ascomycota</taxon>
        <taxon>Pezizomycotina</taxon>
        <taxon>Sordariomycetes</taxon>
        <taxon>Xylariomycetidae</taxon>
        <taxon>Xylariales</taxon>
        <taxon>Xylariaceae</taxon>
        <taxon>Xylaria</taxon>
    </lineage>
</organism>
<dbReference type="InterPro" id="IPR052337">
    <property type="entry name" value="SAT4-like"/>
</dbReference>
<proteinExistence type="inferred from homology"/>
<dbReference type="InterPro" id="IPR049326">
    <property type="entry name" value="Rhodopsin_dom_fungi"/>
</dbReference>
<keyword evidence="9" id="KW-1185">Reference proteome</keyword>
<accession>A0A9W8NA53</accession>
<reference evidence="8" key="1">
    <citation type="submission" date="2022-07" db="EMBL/GenBank/DDBJ databases">
        <title>Genome Sequence of Xylaria arbuscula.</title>
        <authorList>
            <person name="Buettner E."/>
        </authorList>
    </citation>
    <scope>NUCLEOTIDE SEQUENCE</scope>
    <source>
        <strain evidence="8">VT107</strain>
    </source>
</reference>
<evidence type="ECO:0000313" key="8">
    <source>
        <dbReference type="EMBL" id="KAJ3565028.1"/>
    </source>
</evidence>
<comment type="subcellular location">
    <subcellularLocation>
        <location evidence="1">Membrane</location>
        <topology evidence="1">Multi-pass membrane protein</topology>
    </subcellularLocation>
</comment>
<feature type="transmembrane region" description="Helical" evidence="6">
    <location>
        <begin position="143"/>
        <end position="165"/>
    </location>
</feature>
<keyword evidence="2 6" id="KW-0812">Transmembrane</keyword>
<sequence length="321" mass="35207">MPGAVSSTPDQDSRVPNIIACGVITFASATIFVALRLWSRKIARGRLALDVSDWFAVAAWLYIVQENLYAATVACLKFSILSLYRNIFKSSLVFYRLTWVVSALVTEWFLQVVLSTNLQCIPLSASWDSSVKGTCINYGTEALAAYLINISTDILILSMPIPLVLKLHTSKAQKRRLIISFAAGGSACIVSLVQLAYITKLGNAPDSSWTIVPTFLLGDVELMIGFLATSIATYRPLYRFIFVEAPGTTPERLEDSNFIPYRGIHARNYTGGDTLVGANNPSGDGNIPESRRGIVITSHIELTRHKHTQGGWMKVNDDPSA</sequence>
<dbReference type="AlphaFoldDB" id="A0A9W8NA53"/>
<dbReference type="Proteomes" id="UP001148614">
    <property type="component" value="Unassembled WGS sequence"/>
</dbReference>
<evidence type="ECO:0000256" key="6">
    <source>
        <dbReference type="SAM" id="Phobius"/>
    </source>
</evidence>
<dbReference type="PANTHER" id="PTHR33048">
    <property type="entry name" value="PTH11-LIKE INTEGRAL MEMBRANE PROTEIN (AFU_ORTHOLOGUE AFUA_5G11245)"/>
    <property type="match status" value="1"/>
</dbReference>
<evidence type="ECO:0000256" key="2">
    <source>
        <dbReference type="ARBA" id="ARBA00022692"/>
    </source>
</evidence>
<dbReference type="GO" id="GO:0016020">
    <property type="term" value="C:membrane"/>
    <property type="evidence" value="ECO:0007669"/>
    <property type="project" value="UniProtKB-SubCell"/>
</dbReference>
<comment type="similarity">
    <text evidence="5">Belongs to the SAT4 family.</text>
</comment>
<keyword evidence="3 6" id="KW-1133">Transmembrane helix</keyword>
<comment type="caution">
    <text evidence="8">The sequence shown here is derived from an EMBL/GenBank/DDBJ whole genome shotgun (WGS) entry which is preliminary data.</text>
</comment>
<dbReference type="PANTHER" id="PTHR33048:SF47">
    <property type="entry name" value="INTEGRAL MEMBRANE PROTEIN-RELATED"/>
    <property type="match status" value="1"/>
</dbReference>
<evidence type="ECO:0000259" key="7">
    <source>
        <dbReference type="Pfam" id="PF20684"/>
    </source>
</evidence>
<keyword evidence="4 6" id="KW-0472">Membrane</keyword>
<evidence type="ECO:0000256" key="5">
    <source>
        <dbReference type="ARBA" id="ARBA00038359"/>
    </source>
</evidence>
<evidence type="ECO:0000256" key="1">
    <source>
        <dbReference type="ARBA" id="ARBA00004141"/>
    </source>
</evidence>
<dbReference type="Pfam" id="PF20684">
    <property type="entry name" value="Fung_rhodopsin"/>
    <property type="match status" value="1"/>
</dbReference>
<feature type="transmembrane region" description="Helical" evidence="6">
    <location>
        <begin position="177"/>
        <end position="198"/>
    </location>
</feature>
<dbReference type="VEuPathDB" id="FungiDB:F4678DRAFT_472144"/>